<dbReference type="InterPro" id="IPR017907">
    <property type="entry name" value="Znf_RING_CS"/>
</dbReference>
<dbReference type="PROSITE" id="PS00518">
    <property type="entry name" value="ZF_RING_1"/>
    <property type="match status" value="1"/>
</dbReference>
<dbReference type="InterPro" id="IPR047548">
    <property type="entry name" value="Rcat_RBR_RNF14"/>
</dbReference>
<evidence type="ECO:0000313" key="19">
    <source>
        <dbReference type="EMBL" id="KZT74831.1"/>
    </source>
</evidence>
<keyword evidence="9 15" id="KW-0863">Zinc-finger</keyword>
<keyword evidence="11" id="KW-0862">Zinc</keyword>
<keyword evidence="12" id="KW-1133">Transmembrane helix</keyword>
<evidence type="ECO:0000256" key="11">
    <source>
        <dbReference type="ARBA" id="ARBA00022833"/>
    </source>
</evidence>
<evidence type="ECO:0000256" key="4">
    <source>
        <dbReference type="ARBA" id="ARBA00012251"/>
    </source>
</evidence>
<dbReference type="GO" id="GO:0031090">
    <property type="term" value="C:organelle membrane"/>
    <property type="evidence" value="ECO:0007669"/>
    <property type="project" value="UniProtKB-ARBA"/>
</dbReference>
<dbReference type="SMART" id="SM00647">
    <property type="entry name" value="IBR"/>
    <property type="match status" value="2"/>
</dbReference>
<gene>
    <name evidence="19" type="ORF">DAEQUDRAFT_700902</name>
</gene>
<dbReference type="PROSITE" id="PS51873">
    <property type="entry name" value="TRIAD"/>
    <property type="match status" value="1"/>
</dbReference>
<dbReference type="InterPro" id="IPR001841">
    <property type="entry name" value="Znf_RING"/>
</dbReference>
<evidence type="ECO:0000256" key="12">
    <source>
        <dbReference type="ARBA" id="ARBA00022989"/>
    </source>
</evidence>
<reference evidence="19 20" key="1">
    <citation type="journal article" date="2016" name="Mol. Biol. Evol.">
        <title>Comparative Genomics of Early-Diverging Mushroom-Forming Fungi Provides Insights into the Origins of Lignocellulose Decay Capabilities.</title>
        <authorList>
            <person name="Nagy L.G."/>
            <person name="Riley R."/>
            <person name="Tritt A."/>
            <person name="Adam C."/>
            <person name="Daum C."/>
            <person name="Floudas D."/>
            <person name="Sun H."/>
            <person name="Yadav J.S."/>
            <person name="Pangilinan J."/>
            <person name="Larsson K.H."/>
            <person name="Matsuura K."/>
            <person name="Barry K."/>
            <person name="Labutti K."/>
            <person name="Kuo R."/>
            <person name="Ohm R.A."/>
            <person name="Bhattacharya S.S."/>
            <person name="Shirouzu T."/>
            <person name="Yoshinaga Y."/>
            <person name="Martin F.M."/>
            <person name="Grigoriev I.V."/>
            <person name="Hibbett D.S."/>
        </authorList>
    </citation>
    <scope>NUCLEOTIDE SEQUENCE [LARGE SCALE GENOMIC DNA]</scope>
    <source>
        <strain evidence="19 20">L-15889</strain>
    </source>
</reference>
<proteinExistence type="inferred from homology"/>
<dbReference type="InterPro" id="IPR006575">
    <property type="entry name" value="RWD_dom"/>
</dbReference>
<evidence type="ECO:0000256" key="10">
    <source>
        <dbReference type="ARBA" id="ARBA00022786"/>
    </source>
</evidence>
<dbReference type="CDD" id="cd20341">
    <property type="entry name" value="BRcat_RBR_RNF14"/>
    <property type="match status" value="1"/>
</dbReference>
<evidence type="ECO:0000256" key="3">
    <source>
        <dbReference type="ARBA" id="ARBA00004906"/>
    </source>
</evidence>
<evidence type="ECO:0000256" key="9">
    <source>
        <dbReference type="ARBA" id="ARBA00022771"/>
    </source>
</evidence>
<dbReference type="SMART" id="SM00591">
    <property type="entry name" value="RWD"/>
    <property type="match status" value="1"/>
</dbReference>
<dbReference type="EC" id="2.3.2.31" evidence="4"/>
<keyword evidence="8" id="KW-0677">Repeat</keyword>
<dbReference type="FunFam" id="3.30.40.10:FF:000051">
    <property type="entry name" value="RBR-type E3 ubiquitin transferase"/>
    <property type="match status" value="1"/>
</dbReference>
<comment type="subcellular location">
    <subcellularLocation>
        <location evidence="2">Membrane</location>
        <topology evidence="2">Single-pass membrane protein</topology>
    </subcellularLocation>
</comment>
<evidence type="ECO:0000256" key="14">
    <source>
        <dbReference type="ARBA" id="ARBA00044508"/>
    </source>
</evidence>
<evidence type="ECO:0000256" key="1">
    <source>
        <dbReference type="ARBA" id="ARBA00001798"/>
    </source>
</evidence>
<dbReference type="SUPFAM" id="SSF54495">
    <property type="entry name" value="UBC-like"/>
    <property type="match status" value="1"/>
</dbReference>
<dbReference type="SUPFAM" id="SSF57850">
    <property type="entry name" value="RING/U-box"/>
    <property type="match status" value="3"/>
</dbReference>
<dbReference type="InterPro" id="IPR013083">
    <property type="entry name" value="Znf_RING/FYVE/PHD"/>
</dbReference>
<dbReference type="GO" id="GO:0005737">
    <property type="term" value="C:cytoplasm"/>
    <property type="evidence" value="ECO:0007669"/>
    <property type="project" value="UniProtKB-ARBA"/>
</dbReference>
<evidence type="ECO:0000256" key="6">
    <source>
        <dbReference type="ARBA" id="ARBA00022692"/>
    </source>
</evidence>
<evidence type="ECO:0000313" key="20">
    <source>
        <dbReference type="Proteomes" id="UP000076727"/>
    </source>
</evidence>
<accession>A0A165UFF4</accession>
<dbReference type="GO" id="GO:0016567">
    <property type="term" value="P:protein ubiquitination"/>
    <property type="evidence" value="ECO:0007669"/>
    <property type="project" value="InterPro"/>
</dbReference>
<keyword evidence="13" id="KW-0472">Membrane</keyword>
<dbReference type="Gene3D" id="3.10.110.10">
    <property type="entry name" value="Ubiquitin Conjugating Enzyme"/>
    <property type="match status" value="1"/>
</dbReference>
<dbReference type="Pfam" id="PF05773">
    <property type="entry name" value="RWD"/>
    <property type="match status" value="1"/>
</dbReference>
<evidence type="ECO:0000259" key="17">
    <source>
        <dbReference type="PROSITE" id="PS50908"/>
    </source>
</evidence>
<name>A0A165UFF4_9APHY</name>
<evidence type="ECO:0000256" key="8">
    <source>
        <dbReference type="ARBA" id="ARBA00022737"/>
    </source>
</evidence>
<dbReference type="CDD" id="cd23134">
    <property type="entry name" value="RING-HC_ITT1-like"/>
    <property type="match status" value="1"/>
</dbReference>
<dbReference type="OrthoDB" id="1431934at2759"/>
<evidence type="ECO:0000256" key="13">
    <source>
        <dbReference type="ARBA" id="ARBA00023136"/>
    </source>
</evidence>
<dbReference type="STRING" id="1314783.A0A165UFF4"/>
<dbReference type="PANTHER" id="PTHR11685">
    <property type="entry name" value="RBR FAMILY RING FINGER AND IBR DOMAIN-CONTAINING"/>
    <property type="match status" value="1"/>
</dbReference>
<evidence type="ECO:0000256" key="15">
    <source>
        <dbReference type="PROSITE-ProRule" id="PRU00175"/>
    </source>
</evidence>
<dbReference type="InterPro" id="IPR031127">
    <property type="entry name" value="E3_UB_ligase_RBR"/>
</dbReference>
<evidence type="ECO:0000256" key="2">
    <source>
        <dbReference type="ARBA" id="ARBA00004167"/>
    </source>
</evidence>
<dbReference type="InterPro" id="IPR002867">
    <property type="entry name" value="IBR_dom"/>
</dbReference>
<dbReference type="Pfam" id="PF22191">
    <property type="entry name" value="IBR_1"/>
    <property type="match status" value="1"/>
</dbReference>
<keyword evidence="20" id="KW-1185">Reference proteome</keyword>
<dbReference type="AlphaFoldDB" id="A0A165UFF4"/>
<dbReference type="Gene3D" id="3.30.40.10">
    <property type="entry name" value="Zinc/RING finger domain, C3HC4 (zinc finger)"/>
    <property type="match status" value="1"/>
</dbReference>
<dbReference type="CDD" id="cd23820">
    <property type="entry name" value="RWD_RNF14"/>
    <property type="match status" value="1"/>
</dbReference>
<keyword evidence="6" id="KW-0812">Transmembrane</keyword>
<evidence type="ECO:0000256" key="5">
    <source>
        <dbReference type="ARBA" id="ARBA00022679"/>
    </source>
</evidence>
<comment type="pathway">
    <text evidence="3">Protein modification; protein ubiquitination.</text>
</comment>
<dbReference type="EMBL" id="KV429032">
    <property type="protein sequence ID" value="KZT74831.1"/>
    <property type="molecule type" value="Genomic_DNA"/>
</dbReference>
<dbReference type="Pfam" id="PF01485">
    <property type="entry name" value="IBR"/>
    <property type="match status" value="1"/>
</dbReference>
<evidence type="ECO:0000259" key="16">
    <source>
        <dbReference type="PROSITE" id="PS50089"/>
    </source>
</evidence>
<dbReference type="Proteomes" id="UP000076727">
    <property type="component" value="Unassembled WGS sequence"/>
</dbReference>
<dbReference type="PROSITE" id="PS50908">
    <property type="entry name" value="RWD"/>
    <property type="match status" value="1"/>
</dbReference>
<dbReference type="InterPro" id="IPR044066">
    <property type="entry name" value="TRIAD_supradom"/>
</dbReference>
<comment type="catalytic activity">
    <reaction evidence="1">
        <text>[E2 ubiquitin-conjugating enzyme]-S-ubiquitinyl-L-cysteine + [acceptor protein]-L-lysine = [E2 ubiquitin-conjugating enzyme]-L-cysteine + [acceptor protein]-N(6)-ubiquitinyl-L-lysine.</text>
        <dbReference type="EC" id="2.3.2.31"/>
    </reaction>
</comment>
<protein>
    <recommendedName>
        <fullName evidence="4">RBR-type E3 ubiquitin transferase</fullName>
        <ecNumber evidence="4">2.3.2.31</ecNumber>
    </recommendedName>
</protein>
<keyword evidence="7" id="KW-0479">Metal-binding</keyword>
<feature type="domain" description="RING-type" evidence="18">
    <location>
        <begin position="204"/>
        <end position="459"/>
    </location>
</feature>
<keyword evidence="5" id="KW-0808">Transferase</keyword>
<sequence>MAAQTSSGRTDVDRAECASLQGEEWEVLESIYPDCVSGNLTSGLVKLEIPIEFPEPRTVYILDDRTQLSTGNLGSDTAVLGPSSIPVSSSLPLTTLPPLLLDVLLPATYPYSPPVIQTLHATNSWLPSCLKLQRMLLEMWQDGEGLLYNWIELIRSGEFLETLGMCSDVNGEEVIRIYHSAPHLLTPLLKVYDQSTQLTRFSQTSYECQICLTAIKGARCISLSCSHVFCRACLEDFWRLCITEGDVGHVGCPDPQCVKAGREANEEEVRRVVTEEEVRRWKWLREKRELEKDPSIIHCPMSFCQRPVLKPTNVDDGSGWERLRECPDCGYSFCAYCKRTWHGPLSDCPISMTESFVLEYLALPEGSPEREVLERRFGRNNIRKLVAKYNEEQANKQWLDSSTMSCPSCQVHVEKSLGCNHMTCTKCKTHFCYRCGDKLQANDPYVHFSTPGHRCYSKLFDFQSIDDEWQPVEGFDLL</sequence>
<dbReference type="Gene3D" id="1.20.120.1750">
    <property type="match status" value="1"/>
</dbReference>
<dbReference type="InterPro" id="IPR016135">
    <property type="entry name" value="UBQ-conjugating_enzyme/RWD"/>
</dbReference>
<keyword evidence="10" id="KW-0833">Ubl conjugation pathway</keyword>
<dbReference type="CDD" id="cd20354">
    <property type="entry name" value="Rcat_RBR_RNF14"/>
    <property type="match status" value="1"/>
</dbReference>
<dbReference type="GO" id="GO:0061630">
    <property type="term" value="F:ubiquitin protein ligase activity"/>
    <property type="evidence" value="ECO:0007669"/>
    <property type="project" value="UniProtKB-EC"/>
</dbReference>
<dbReference type="GO" id="GO:0008270">
    <property type="term" value="F:zinc ion binding"/>
    <property type="evidence" value="ECO:0007669"/>
    <property type="project" value="UniProtKB-KW"/>
</dbReference>
<organism evidence="19 20">
    <name type="scientific">Daedalea quercina L-15889</name>
    <dbReference type="NCBI Taxonomy" id="1314783"/>
    <lineage>
        <taxon>Eukaryota</taxon>
        <taxon>Fungi</taxon>
        <taxon>Dikarya</taxon>
        <taxon>Basidiomycota</taxon>
        <taxon>Agaricomycotina</taxon>
        <taxon>Agaricomycetes</taxon>
        <taxon>Polyporales</taxon>
        <taxon>Fomitopsis</taxon>
    </lineage>
</organism>
<feature type="domain" description="RWD" evidence="17">
    <location>
        <begin position="23"/>
        <end position="163"/>
    </location>
</feature>
<comment type="similarity">
    <text evidence="14">Belongs to the RBR family. RNF14 subfamily.</text>
</comment>
<dbReference type="PROSITE" id="PS50089">
    <property type="entry name" value="ZF_RING_2"/>
    <property type="match status" value="1"/>
</dbReference>
<feature type="domain" description="RING-type" evidence="16">
    <location>
        <begin position="208"/>
        <end position="253"/>
    </location>
</feature>
<evidence type="ECO:0000259" key="18">
    <source>
        <dbReference type="PROSITE" id="PS51873"/>
    </source>
</evidence>
<evidence type="ECO:0000256" key="7">
    <source>
        <dbReference type="ARBA" id="ARBA00022723"/>
    </source>
</evidence>